<name>A0ABW2AFR4_9MICO</name>
<evidence type="ECO:0000313" key="3">
    <source>
        <dbReference type="EMBL" id="MFC6705748.1"/>
    </source>
</evidence>
<dbReference type="InterPro" id="IPR015422">
    <property type="entry name" value="PyrdxlP-dep_Trfase_small"/>
</dbReference>
<comment type="cofactor">
    <cofactor evidence="1">
        <name>pyridoxal 5'-phosphate</name>
        <dbReference type="ChEBI" id="CHEBI:597326"/>
    </cofactor>
</comment>
<proteinExistence type="inferred from homology"/>
<comment type="similarity">
    <text evidence="2">Belongs to the DegT/DnrJ/EryC1 family.</text>
</comment>
<dbReference type="RefSeq" id="WP_382401162.1">
    <property type="nucleotide sequence ID" value="NZ_JBHSWH010000001.1"/>
</dbReference>
<dbReference type="Pfam" id="PF01041">
    <property type="entry name" value="DegT_DnrJ_EryC1"/>
    <property type="match status" value="1"/>
</dbReference>
<gene>
    <name evidence="3" type="ORF">ACFQDH_10835</name>
</gene>
<keyword evidence="2" id="KW-0663">Pyridoxal phosphate</keyword>
<keyword evidence="3" id="KW-0032">Aminotransferase</keyword>
<dbReference type="InterPro" id="IPR015421">
    <property type="entry name" value="PyrdxlP-dep_Trfase_major"/>
</dbReference>
<dbReference type="InterPro" id="IPR015424">
    <property type="entry name" value="PyrdxlP-dep_Trfase"/>
</dbReference>
<protein>
    <submittedName>
        <fullName evidence="3">DegT/DnrJ/EryC1/StrS family aminotransferase</fullName>
    </submittedName>
</protein>
<comment type="caution">
    <text evidence="3">The sequence shown here is derived from an EMBL/GenBank/DDBJ whole genome shotgun (WGS) entry which is preliminary data.</text>
</comment>
<organism evidence="3 4">
    <name type="scientific">Flexivirga alba</name>
    <dbReference type="NCBI Taxonomy" id="702742"/>
    <lineage>
        <taxon>Bacteria</taxon>
        <taxon>Bacillati</taxon>
        <taxon>Actinomycetota</taxon>
        <taxon>Actinomycetes</taxon>
        <taxon>Micrococcales</taxon>
        <taxon>Dermacoccaceae</taxon>
        <taxon>Flexivirga</taxon>
    </lineage>
</organism>
<accession>A0ABW2AFR4</accession>
<dbReference type="PANTHER" id="PTHR30244:SF34">
    <property type="entry name" value="DTDP-4-AMINO-4,6-DIDEOXYGALACTOSE TRANSAMINASE"/>
    <property type="match status" value="1"/>
</dbReference>
<dbReference type="PANTHER" id="PTHR30244">
    <property type="entry name" value="TRANSAMINASE"/>
    <property type="match status" value="1"/>
</dbReference>
<dbReference type="InterPro" id="IPR000653">
    <property type="entry name" value="DegT/StrS_aminotransferase"/>
</dbReference>
<evidence type="ECO:0000256" key="2">
    <source>
        <dbReference type="RuleBase" id="RU004508"/>
    </source>
</evidence>
<keyword evidence="4" id="KW-1185">Reference proteome</keyword>
<dbReference type="CDD" id="cd00616">
    <property type="entry name" value="AHBA_syn"/>
    <property type="match status" value="1"/>
</dbReference>
<dbReference type="EMBL" id="JBHSWH010000001">
    <property type="protein sequence ID" value="MFC6705748.1"/>
    <property type="molecule type" value="Genomic_DNA"/>
</dbReference>
<dbReference type="Gene3D" id="3.40.640.10">
    <property type="entry name" value="Type I PLP-dependent aspartate aminotransferase-like (Major domain)"/>
    <property type="match status" value="1"/>
</dbReference>
<dbReference type="PIRSF" id="PIRSF000390">
    <property type="entry name" value="PLP_StrS"/>
    <property type="match status" value="1"/>
</dbReference>
<dbReference type="GO" id="GO:0008483">
    <property type="term" value="F:transaminase activity"/>
    <property type="evidence" value="ECO:0007669"/>
    <property type="project" value="UniProtKB-KW"/>
</dbReference>
<dbReference type="SUPFAM" id="SSF53383">
    <property type="entry name" value="PLP-dependent transferases"/>
    <property type="match status" value="1"/>
</dbReference>
<sequence>MTSTEFLPFAVPDIGEAEIGAVVEAMRSGWLTTGPNAAAFEAEFARVIGEGTHCIAVNSATAGLHLALDAIGIGPGDEVLVPTWTFTSTAEVVRYVGADPVFVDVDKDSLNIDLRHASARVTPRTRAIMPVHFAGRAVDRGQLAAFAKAHDLAVIEDAAHAFPVRSQGRMVGSGDSDAVVFSFYATKTITTGEGGMIAIADPDRARRIRAMRLHGISRDVFDRYRSTKPSWEYEVIAPGFKYNLTDTAAAMGRVQLARADQMRDRRQHIAASYSDAFSDLPVDLPVGPLPGDTHGWHLYVLRLQDDAGLSRNEFIQRMAELGVGCSVHFIPLHRQPYWRDRYHLLDNEFPVASSEFERCVSLPAFSSMTTEQIDRVISAVQKCLR</sequence>
<evidence type="ECO:0000256" key="1">
    <source>
        <dbReference type="ARBA" id="ARBA00001933"/>
    </source>
</evidence>
<dbReference type="Proteomes" id="UP001596298">
    <property type="component" value="Unassembled WGS sequence"/>
</dbReference>
<keyword evidence="3" id="KW-0808">Transferase</keyword>
<evidence type="ECO:0000313" key="4">
    <source>
        <dbReference type="Proteomes" id="UP001596298"/>
    </source>
</evidence>
<reference evidence="4" key="1">
    <citation type="journal article" date="2019" name="Int. J. Syst. Evol. Microbiol.">
        <title>The Global Catalogue of Microorganisms (GCM) 10K type strain sequencing project: providing services to taxonomists for standard genome sequencing and annotation.</title>
        <authorList>
            <consortium name="The Broad Institute Genomics Platform"/>
            <consortium name="The Broad Institute Genome Sequencing Center for Infectious Disease"/>
            <person name="Wu L."/>
            <person name="Ma J."/>
        </authorList>
    </citation>
    <scope>NUCLEOTIDE SEQUENCE [LARGE SCALE GENOMIC DNA]</scope>
    <source>
        <strain evidence="4">CCUG 58127</strain>
    </source>
</reference>
<dbReference type="Gene3D" id="3.90.1150.10">
    <property type="entry name" value="Aspartate Aminotransferase, domain 1"/>
    <property type="match status" value="1"/>
</dbReference>